<reference evidence="2 3" key="1">
    <citation type="submission" date="2019-05" db="EMBL/GenBank/DDBJ databases">
        <authorList>
            <person name="Pope W.H."/>
            <person name="Garlena R.A."/>
            <person name="Russell D.A."/>
            <person name="Jacobs-Sera D."/>
            <person name="Hatfull G.F."/>
        </authorList>
    </citation>
    <scope>NUCLEOTIDE SEQUENCE [LARGE SCALE GENOMIC DNA]</scope>
</reference>
<dbReference type="Gene3D" id="3.30.420.10">
    <property type="entry name" value="Ribonuclease H-like superfamily/Ribonuclease H"/>
    <property type="match status" value="1"/>
</dbReference>
<evidence type="ECO:0000313" key="3">
    <source>
        <dbReference type="Proteomes" id="UP000318375"/>
    </source>
</evidence>
<accession>A0A4Y6EIJ8</accession>
<feature type="domain" description="3'-5' exoribonuclease Rv2179c-like" evidence="1">
    <location>
        <begin position="4"/>
        <end position="162"/>
    </location>
</feature>
<dbReference type="InterPro" id="IPR036397">
    <property type="entry name" value="RNaseH_sf"/>
</dbReference>
<dbReference type="GO" id="GO:0003676">
    <property type="term" value="F:nucleic acid binding"/>
    <property type="evidence" value="ECO:0007669"/>
    <property type="project" value="InterPro"/>
</dbReference>
<dbReference type="GeneID" id="64766091"/>
<dbReference type="InterPro" id="IPR033390">
    <property type="entry name" value="Rv2179c-like"/>
</dbReference>
<dbReference type="EMBL" id="MK977695">
    <property type="protein sequence ID" value="QDF18558.1"/>
    <property type="molecule type" value="Genomic_DNA"/>
</dbReference>
<dbReference type="Proteomes" id="UP000318375">
    <property type="component" value="Segment"/>
</dbReference>
<evidence type="ECO:0000259" key="1">
    <source>
        <dbReference type="Pfam" id="PF16473"/>
    </source>
</evidence>
<keyword evidence="3" id="KW-1185">Reference proteome</keyword>
<protein>
    <submittedName>
        <fullName evidence="2">DnaQ-like DNA polymerase III subunit</fullName>
    </submittedName>
</protein>
<gene>
    <name evidence="2" type="primary">72</name>
    <name evidence="2" type="ORF">SEA_PUPPER_72</name>
</gene>
<dbReference type="InterPro" id="IPR012337">
    <property type="entry name" value="RNaseH-like_sf"/>
</dbReference>
<sequence>MTTRYFYDCEFLEDGRSIELISIGIVAEDGREYYAVNDDMPVERIKRHEWLMENVWTTLPVTEENRLDHASPLVKSKVTIAVEVERFLTKFGTDQPELWAWYGAYDHIALMQLWGPMVEKPFLLPMWTNDLRQEIYLHPAPYLPEQKSGYHNALADAQHLKRRYDFLQEWKAQGHRPGDLVDTGRLD</sequence>
<dbReference type="KEGG" id="vg:64766091"/>
<proteinExistence type="predicted"/>
<dbReference type="Pfam" id="PF16473">
    <property type="entry name" value="Rv2179c-like"/>
    <property type="match status" value="1"/>
</dbReference>
<dbReference type="RefSeq" id="YP_010058860.1">
    <property type="nucleotide sequence ID" value="NC_054723.1"/>
</dbReference>
<name>A0A4Y6EIJ8_9CAUD</name>
<evidence type="ECO:0000313" key="2">
    <source>
        <dbReference type="EMBL" id="QDF18558.1"/>
    </source>
</evidence>
<dbReference type="SUPFAM" id="SSF53098">
    <property type="entry name" value="Ribonuclease H-like"/>
    <property type="match status" value="1"/>
</dbReference>
<organism evidence="2 3">
    <name type="scientific">Gordonia phage Pupper</name>
    <dbReference type="NCBI Taxonomy" id="2571249"/>
    <lineage>
        <taxon>Viruses</taxon>
        <taxon>Duplodnaviria</taxon>
        <taxon>Heunggongvirae</taxon>
        <taxon>Uroviricota</taxon>
        <taxon>Caudoviricetes</taxon>
        <taxon>Puppervirus</taxon>
        <taxon>Puppervirus Pupper</taxon>
    </lineage>
</organism>